<gene>
    <name evidence="3" type="ORF">CLUMA_CG001013</name>
</gene>
<organism evidence="3 4">
    <name type="scientific">Clunio marinus</name>
    <dbReference type="NCBI Taxonomy" id="568069"/>
    <lineage>
        <taxon>Eukaryota</taxon>
        <taxon>Metazoa</taxon>
        <taxon>Ecdysozoa</taxon>
        <taxon>Arthropoda</taxon>
        <taxon>Hexapoda</taxon>
        <taxon>Insecta</taxon>
        <taxon>Pterygota</taxon>
        <taxon>Neoptera</taxon>
        <taxon>Endopterygota</taxon>
        <taxon>Diptera</taxon>
        <taxon>Nematocera</taxon>
        <taxon>Chironomoidea</taxon>
        <taxon>Chironomidae</taxon>
        <taxon>Clunio</taxon>
    </lineage>
</organism>
<reference evidence="3 4" key="1">
    <citation type="submission" date="2015-04" db="EMBL/GenBank/DDBJ databases">
        <authorList>
            <person name="Syromyatnikov M.Y."/>
            <person name="Popov V.N."/>
        </authorList>
    </citation>
    <scope>NUCLEOTIDE SEQUENCE [LARGE SCALE GENOMIC DNA]</scope>
</reference>
<name>A0A1J1HLV6_9DIPT</name>
<dbReference type="STRING" id="568069.A0A1J1HLV6"/>
<evidence type="ECO:0000313" key="3">
    <source>
        <dbReference type="EMBL" id="CRK87209.1"/>
    </source>
</evidence>
<proteinExistence type="predicted"/>
<dbReference type="GO" id="GO:0008061">
    <property type="term" value="F:chitin binding"/>
    <property type="evidence" value="ECO:0007669"/>
    <property type="project" value="InterPro"/>
</dbReference>
<dbReference type="SMART" id="SM00494">
    <property type="entry name" value="ChtBD2"/>
    <property type="match status" value="1"/>
</dbReference>
<protein>
    <submittedName>
        <fullName evidence="3">CLUMA_CG001013, isoform A</fullName>
    </submittedName>
</protein>
<dbReference type="OrthoDB" id="7791461at2759"/>
<dbReference type="Gene3D" id="2.170.140.10">
    <property type="entry name" value="Chitin binding domain"/>
    <property type="match status" value="1"/>
</dbReference>
<dbReference type="InterPro" id="IPR002557">
    <property type="entry name" value="Chitin-bd_dom"/>
</dbReference>
<keyword evidence="4" id="KW-1185">Reference proteome</keyword>
<dbReference type="InterPro" id="IPR036508">
    <property type="entry name" value="Chitin-bd_dom_sf"/>
</dbReference>
<dbReference type="PROSITE" id="PS50940">
    <property type="entry name" value="CHIT_BIND_II"/>
    <property type="match status" value="1"/>
</dbReference>
<dbReference type="SUPFAM" id="SSF57625">
    <property type="entry name" value="Invertebrate chitin-binding proteins"/>
    <property type="match status" value="1"/>
</dbReference>
<feature type="chain" id="PRO_5012294808" evidence="1">
    <location>
        <begin position="17"/>
        <end position="108"/>
    </location>
</feature>
<dbReference type="Proteomes" id="UP000183832">
    <property type="component" value="Unassembled WGS sequence"/>
</dbReference>
<evidence type="ECO:0000256" key="1">
    <source>
        <dbReference type="SAM" id="SignalP"/>
    </source>
</evidence>
<dbReference type="GO" id="GO:0005576">
    <property type="term" value="C:extracellular region"/>
    <property type="evidence" value="ECO:0007669"/>
    <property type="project" value="InterPro"/>
</dbReference>
<accession>A0A1J1HLV6</accession>
<dbReference type="Pfam" id="PF01607">
    <property type="entry name" value="CBM_14"/>
    <property type="match status" value="1"/>
</dbReference>
<sequence>MSFLLVSLIIIQTITSAVVQAAPQIYYRNYKEMGCPEFNQHETVHLPHPFSCNKYLTCLSKSVLEQLCPANLHWNIEKNMCDYPDDAKCLDDNTIYYLNRFSRRSRFK</sequence>
<dbReference type="AlphaFoldDB" id="A0A1J1HLV6"/>
<keyword evidence="1" id="KW-0732">Signal</keyword>
<feature type="signal peptide" evidence="1">
    <location>
        <begin position="1"/>
        <end position="16"/>
    </location>
</feature>
<evidence type="ECO:0000259" key="2">
    <source>
        <dbReference type="PROSITE" id="PS50940"/>
    </source>
</evidence>
<dbReference type="EMBL" id="CVRI01000004">
    <property type="protein sequence ID" value="CRK87209.1"/>
    <property type="molecule type" value="Genomic_DNA"/>
</dbReference>
<evidence type="ECO:0000313" key="4">
    <source>
        <dbReference type="Proteomes" id="UP000183832"/>
    </source>
</evidence>
<feature type="domain" description="Chitin-binding type-2" evidence="2">
    <location>
        <begin position="32"/>
        <end position="91"/>
    </location>
</feature>